<dbReference type="InterPro" id="IPR011095">
    <property type="entry name" value="Dala_Dala_lig_C"/>
</dbReference>
<reference evidence="3" key="1">
    <citation type="journal article" date="2020" name="Nature">
        <title>Giant virus diversity and host interactions through global metagenomics.</title>
        <authorList>
            <person name="Schulz F."/>
            <person name="Roux S."/>
            <person name="Paez-Espino D."/>
            <person name="Jungbluth S."/>
            <person name="Walsh D.A."/>
            <person name="Denef V.J."/>
            <person name="McMahon K.D."/>
            <person name="Konstantinidis K.T."/>
            <person name="Eloe-Fadrosh E.A."/>
            <person name="Kyrpides N.C."/>
            <person name="Woyke T."/>
        </authorList>
    </citation>
    <scope>NUCLEOTIDE SEQUENCE</scope>
    <source>
        <strain evidence="3">GVMAG-M-3300027833-11</strain>
    </source>
</reference>
<dbReference type="GO" id="GO:0009432">
    <property type="term" value="P:SOS response"/>
    <property type="evidence" value="ECO:0007669"/>
    <property type="project" value="TreeGrafter"/>
</dbReference>
<keyword evidence="1" id="KW-0436">Ligase</keyword>
<dbReference type="GO" id="GO:0046872">
    <property type="term" value="F:metal ion binding"/>
    <property type="evidence" value="ECO:0007669"/>
    <property type="project" value="InterPro"/>
</dbReference>
<dbReference type="Gene3D" id="3.30.470.20">
    <property type="entry name" value="ATP-grasp fold, B domain"/>
    <property type="match status" value="2"/>
</dbReference>
<dbReference type="InterPro" id="IPR011761">
    <property type="entry name" value="ATP-grasp"/>
</dbReference>
<dbReference type="PROSITE" id="PS50975">
    <property type="entry name" value="ATP_GRASP"/>
    <property type="match status" value="1"/>
</dbReference>
<dbReference type="Pfam" id="PF07478">
    <property type="entry name" value="Dala_Dala_lig_C"/>
    <property type="match status" value="1"/>
</dbReference>
<feature type="domain" description="ATP-grasp" evidence="2">
    <location>
        <begin position="48"/>
        <end position="299"/>
    </location>
</feature>
<sequence length="299" mass="33356">MEDSYKRLGVIRDQENKIMYLGDKTFDYSAGINNRYAADIANSKVKSTALLRKNSVPVADSVVWASNEPIHYNADIVERKLGYPVVVKPVHGQKGYGVTAGILSREELIEAVQPLIDEEKPILIDKHLDGDEYRIMVYNGDIVGVTMRSKPKVTGDGTHNINQLINLFNDNKKTSYKCHNINKRLIEKQGFKMTDTPSSGKEVIISNIANMSNGGGIDDVEINMIHPDNIIMFKKAAQVSNLKLTGMDFITPSMLMPYYKMPGECGILELNTGPGMGVHYYAKGDNRNDFIDSFIKGLF</sequence>
<evidence type="ECO:0000259" key="2">
    <source>
        <dbReference type="PROSITE" id="PS50975"/>
    </source>
</evidence>
<proteinExistence type="predicted"/>
<evidence type="ECO:0000313" key="3">
    <source>
        <dbReference type="EMBL" id="QHU30059.1"/>
    </source>
</evidence>
<evidence type="ECO:0000256" key="1">
    <source>
        <dbReference type="ARBA" id="ARBA00022598"/>
    </source>
</evidence>
<dbReference type="PANTHER" id="PTHR21621:SF0">
    <property type="entry name" value="BETA-CITRYLGLUTAMATE SYNTHASE B-RELATED"/>
    <property type="match status" value="1"/>
</dbReference>
<dbReference type="GO" id="GO:0018169">
    <property type="term" value="F:ribosomal S6-glutamic acid ligase activity"/>
    <property type="evidence" value="ECO:0007669"/>
    <property type="project" value="TreeGrafter"/>
</dbReference>
<dbReference type="GO" id="GO:0005524">
    <property type="term" value="F:ATP binding"/>
    <property type="evidence" value="ECO:0007669"/>
    <property type="project" value="InterPro"/>
</dbReference>
<dbReference type="AlphaFoldDB" id="A0A6C0LGJ3"/>
<dbReference type="GO" id="GO:0008716">
    <property type="term" value="F:D-alanine-D-alanine ligase activity"/>
    <property type="evidence" value="ECO:0007669"/>
    <property type="project" value="InterPro"/>
</dbReference>
<organism evidence="3">
    <name type="scientific">viral metagenome</name>
    <dbReference type="NCBI Taxonomy" id="1070528"/>
    <lineage>
        <taxon>unclassified sequences</taxon>
        <taxon>metagenomes</taxon>
        <taxon>organismal metagenomes</taxon>
    </lineage>
</organism>
<accession>A0A6C0LGJ3</accession>
<name>A0A6C0LGJ3_9ZZZZ</name>
<dbReference type="GO" id="GO:0005737">
    <property type="term" value="C:cytoplasm"/>
    <property type="evidence" value="ECO:0007669"/>
    <property type="project" value="TreeGrafter"/>
</dbReference>
<dbReference type="EMBL" id="MN740503">
    <property type="protein sequence ID" value="QHU30059.1"/>
    <property type="molecule type" value="Genomic_DNA"/>
</dbReference>
<protein>
    <recommendedName>
        <fullName evidence="2">ATP-grasp domain-containing protein</fullName>
    </recommendedName>
</protein>
<dbReference type="PANTHER" id="PTHR21621">
    <property type="entry name" value="RIBOSOMAL PROTEIN S6 MODIFICATION PROTEIN"/>
    <property type="match status" value="1"/>
</dbReference>
<dbReference type="SUPFAM" id="SSF56059">
    <property type="entry name" value="Glutathione synthetase ATP-binding domain-like"/>
    <property type="match status" value="1"/>
</dbReference>